<evidence type="ECO:0000259" key="2">
    <source>
        <dbReference type="Pfam" id="PF09922"/>
    </source>
</evidence>
<comment type="caution">
    <text evidence="3">The sequence shown here is derived from an EMBL/GenBank/DDBJ whole genome shotgun (WGS) entry which is preliminary data.</text>
</comment>
<dbReference type="PANTHER" id="PTHR40763">
    <property type="entry name" value="MEMBRANE PROTEIN-RELATED"/>
    <property type="match status" value="1"/>
</dbReference>
<sequence>MEPEDVLASDADRDEAVARLRDACGEGRLNLEEVAERAEAAYTARTRSQLRKVLADLPDPVAPSAAPAPERTGPRTKLFALGDDIERGGRWVVDAETAATAVLGDIKLDMREAYFSSDAPVLELRTVFGGIWIWVPAGIGVDLHGSALLGDRSVQIEQPPPGAPVVTVHANTVFGSVRVANNRRRGRILRALLGE</sequence>
<dbReference type="Pfam" id="PF08044">
    <property type="entry name" value="DUF1707"/>
    <property type="match status" value="1"/>
</dbReference>
<evidence type="ECO:0000313" key="3">
    <source>
        <dbReference type="EMBL" id="MBB5431596.1"/>
    </source>
</evidence>
<name>A0A7W8QJK8_9ACTN</name>
<protein>
    <recommendedName>
        <fullName evidence="5">DUF1707 domain-containing protein</fullName>
    </recommendedName>
</protein>
<dbReference type="RefSeq" id="WP_184391282.1">
    <property type="nucleotide sequence ID" value="NZ_BAAAJD010000009.1"/>
</dbReference>
<keyword evidence="4" id="KW-1185">Reference proteome</keyword>
<accession>A0A7W8QJK8</accession>
<reference evidence="3 4" key="1">
    <citation type="submission" date="2020-08" db="EMBL/GenBank/DDBJ databases">
        <title>Sequencing the genomes of 1000 actinobacteria strains.</title>
        <authorList>
            <person name="Klenk H.-P."/>
        </authorList>
    </citation>
    <scope>NUCLEOTIDE SEQUENCE [LARGE SCALE GENOMIC DNA]</scope>
    <source>
        <strain evidence="3 4">DSM 44551</strain>
    </source>
</reference>
<dbReference type="Pfam" id="PF09922">
    <property type="entry name" value="LiaF-like_C"/>
    <property type="match status" value="1"/>
</dbReference>
<dbReference type="InterPro" id="IPR012551">
    <property type="entry name" value="DUF1707_SHOCT-like"/>
</dbReference>
<evidence type="ECO:0000313" key="4">
    <source>
        <dbReference type="Proteomes" id="UP000572635"/>
    </source>
</evidence>
<evidence type="ECO:0000259" key="1">
    <source>
        <dbReference type="Pfam" id="PF08044"/>
    </source>
</evidence>
<dbReference type="AlphaFoldDB" id="A0A7W8QJK8"/>
<evidence type="ECO:0008006" key="5">
    <source>
        <dbReference type="Google" id="ProtNLM"/>
    </source>
</evidence>
<dbReference type="EMBL" id="JACHDB010000001">
    <property type="protein sequence ID" value="MBB5431596.1"/>
    <property type="molecule type" value="Genomic_DNA"/>
</dbReference>
<dbReference type="InterPro" id="IPR024425">
    <property type="entry name" value="LiaF-like_C"/>
</dbReference>
<feature type="domain" description="DUF1707" evidence="1">
    <location>
        <begin position="7"/>
        <end position="58"/>
    </location>
</feature>
<dbReference type="PANTHER" id="PTHR40763:SF5">
    <property type="entry name" value="MEMBRANE PROTEIN"/>
    <property type="match status" value="1"/>
</dbReference>
<organism evidence="3 4">
    <name type="scientific">Nocardiopsis composta</name>
    <dbReference type="NCBI Taxonomy" id="157465"/>
    <lineage>
        <taxon>Bacteria</taxon>
        <taxon>Bacillati</taxon>
        <taxon>Actinomycetota</taxon>
        <taxon>Actinomycetes</taxon>
        <taxon>Streptosporangiales</taxon>
        <taxon>Nocardiopsidaceae</taxon>
        <taxon>Nocardiopsis</taxon>
    </lineage>
</organism>
<gene>
    <name evidence="3" type="ORF">HDA36_001680</name>
</gene>
<proteinExistence type="predicted"/>
<feature type="domain" description="Cell wall-active antibiotics response LiaF-like C-terminal" evidence="2">
    <location>
        <begin position="97"/>
        <end position="154"/>
    </location>
</feature>
<dbReference type="Proteomes" id="UP000572635">
    <property type="component" value="Unassembled WGS sequence"/>
</dbReference>